<keyword evidence="4" id="KW-1185">Reference proteome</keyword>
<dbReference type="SMART" id="SM00231">
    <property type="entry name" value="FA58C"/>
    <property type="match status" value="2"/>
</dbReference>
<evidence type="ECO:0000256" key="1">
    <source>
        <dbReference type="SAM" id="MobiDB-lite"/>
    </source>
</evidence>
<protein>
    <submittedName>
        <fullName evidence="3">Mycodextranase</fullName>
    </submittedName>
</protein>
<evidence type="ECO:0000313" key="4">
    <source>
        <dbReference type="Proteomes" id="UP000266889"/>
    </source>
</evidence>
<dbReference type="PANTHER" id="PTHR45713">
    <property type="entry name" value="FTP DOMAIN-CONTAINING PROTEIN"/>
    <property type="match status" value="1"/>
</dbReference>
<feature type="region of interest" description="Disordered" evidence="1">
    <location>
        <begin position="141"/>
        <end position="173"/>
    </location>
</feature>
<feature type="domain" description="F5/8 type C" evidence="2">
    <location>
        <begin position="1"/>
        <end position="143"/>
    </location>
</feature>
<dbReference type="AlphaFoldDB" id="A0A3N9XPB8"/>
<comment type="caution">
    <text evidence="3">The sequence shown here is derived from an EMBL/GenBank/DDBJ whole genome shotgun (WGS) entry which is preliminary data.</text>
</comment>
<name>A0A3N9XPB8_9ACTN</name>
<dbReference type="SUPFAM" id="SSF49785">
    <property type="entry name" value="Galactose-binding domain-like"/>
    <property type="match status" value="2"/>
</dbReference>
<dbReference type="InterPro" id="IPR000421">
    <property type="entry name" value="FA58C"/>
</dbReference>
<proteinExistence type="predicted"/>
<dbReference type="PROSITE" id="PS50022">
    <property type="entry name" value="FA58C_3"/>
    <property type="match status" value="2"/>
</dbReference>
<dbReference type="Proteomes" id="UP000266889">
    <property type="component" value="Unassembled WGS sequence"/>
</dbReference>
<dbReference type="EMBL" id="QGSY01000049">
    <property type="protein sequence ID" value="RQX14945.1"/>
    <property type="molecule type" value="Genomic_DNA"/>
</dbReference>
<sequence length="304" mass="31491">TTPPPTSGNLALGRSTTATSTNQNYTAANVVDGNASTYWESANNAFPQSVTIDLGASRSVDRVALKLPSGWEQRTQTLSVLGSTDGSSYSTLASSAGRVFAPGSGNTVSIGLPSGDRRYIRVTVTGNTGWPAAQLSEVEVYGGTQTTPPPTTPPPTTPPPTTPPPSGNLAAGRSITETSHSDVYAAPNAVDGNANTYWESANNAFPQSLTVDLGADRSVSRVVLKLPPSSAWQTRTQTLAVLGSTNGSTFSTLKASAGYSFNPASGNTVTVTFTATTQRYLRLTVTGNSGWPAGQLSEFEVYSS</sequence>
<feature type="domain" description="F5/8 type C" evidence="2">
    <location>
        <begin position="157"/>
        <end position="304"/>
    </location>
</feature>
<evidence type="ECO:0000313" key="3">
    <source>
        <dbReference type="EMBL" id="RQX14945.1"/>
    </source>
</evidence>
<dbReference type="Pfam" id="PF22633">
    <property type="entry name" value="F5_F8_type_C_2"/>
    <property type="match status" value="1"/>
</dbReference>
<organism evidence="3 4">
    <name type="scientific">Micromonospora arida</name>
    <dbReference type="NCBI Taxonomy" id="2203715"/>
    <lineage>
        <taxon>Bacteria</taxon>
        <taxon>Bacillati</taxon>
        <taxon>Actinomycetota</taxon>
        <taxon>Actinomycetes</taxon>
        <taxon>Micromonosporales</taxon>
        <taxon>Micromonosporaceae</taxon>
        <taxon>Micromonospora</taxon>
    </lineage>
</organism>
<dbReference type="PANTHER" id="PTHR45713:SF6">
    <property type="entry name" value="F5_8 TYPE C DOMAIN-CONTAINING PROTEIN"/>
    <property type="match status" value="1"/>
</dbReference>
<evidence type="ECO:0000259" key="2">
    <source>
        <dbReference type="PROSITE" id="PS50022"/>
    </source>
</evidence>
<feature type="compositionally biased region" description="Pro residues" evidence="1">
    <location>
        <begin position="147"/>
        <end position="166"/>
    </location>
</feature>
<dbReference type="Gene3D" id="2.60.120.260">
    <property type="entry name" value="Galactose-binding domain-like"/>
    <property type="match status" value="2"/>
</dbReference>
<accession>A0A3N9XPB8</accession>
<gene>
    <name evidence="3" type="ORF">DLJ58_00720</name>
</gene>
<dbReference type="RefSeq" id="WP_208740748.1">
    <property type="nucleotide sequence ID" value="NZ_QGSY01000049.1"/>
</dbReference>
<dbReference type="InterPro" id="IPR051941">
    <property type="entry name" value="BG_Antigen-Binding_Lectin"/>
</dbReference>
<dbReference type="InterPro" id="IPR008979">
    <property type="entry name" value="Galactose-bd-like_sf"/>
</dbReference>
<feature type="non-terminal residue" evidence="3">
    <location>
        <position position="1"/>
    </location>
</feature>
<dbReference type="Pfam" id="PF00754">
    <property type="entry name" value="F5_F8_type_C"/>
    <property type="match status" value="1"/>
</dbReference>
<reference evidence="3 4" key="1">
    <citation type="submission" date="2018-05" db="EMBL/GenBank/DDBJ databases">
        <title>Micromonospora from Atacama Desert.</title>
        <authorList>
            <person name="Carro L."/>
            <person name="Goodfellow M."/>
            <person name="Klenk H.-P."/>
        </authorList>
    </citation>
    <scope>NUCLEOTIDE SEQUENCE [LARGE SCALE GENOMIC DNA]</scope>
    <source>
        <strain evidence="3 4">LB32</strain>
    </source>
</reference>